<dbReference type="RefSeq" id="WP_379994830.1">
    <property type="nucleotide sequence ID" value="NZ_JBHSGN010000058.1"/>
</dbReference>
<comment type="caution">
    <text evidence="1">The sequence shown here is derived from an EMBL/GenBank/DDBJ whole genome shotgun (WGS) entry which is preliminary data.</text>
</comment>
<proteinExistence type="predicted"/>
<sequence>MIRPLETLKSWFTTGSYPTQEQFWDWMDSFFHKSDGVDINNINGLNQYINDRNQSLTETMQDEEAAREQADADLLAQIQYNSARIAELQGTGGALPHNDFGQLGSPLTNADKQTLTVYAISYIWPGYTDLVYNAADPAASTFKDANGGDHTAAEIFNSTWVRNDFDNHRLVLANTQDTEPAVFDWADVGADVVDIATQLLAGIVLGTEDQEANKGYVNVLANGQMKVIGWDALINSLSAMTTRYAFESASQNVATLAGIPVANGGNVNATLAAASTLSVTGVIPTGAEMCIRAYNGSAAAITVTLPATGDVYVNDYGNVSVSIPAGKAVEINLWCYTAGKYSIRVGEPN</sequence>
<evidence type="ECO:0000313" key="1">
    <source>
        <dbReference type="EMBL" id="MFC4673497.1"/>
    </source>
</evidence>
<evidence type="ECO:0008006" key="3">
    <source>
        <dbReference type="Google" id="ProtNLM"/>
    </source>
</evidence>
<dbReference type="EMBL" id="JBHSGN010000058">
    <property type="protein sequence ID" value="MFC4673497.1"/>
    <property type="molecule type" value="Genomic_DNA"/>
</dbReference>
<gene>
    <name evidence="1" type="ORF">ACFO6W_07320</name>
</gene>
<accession>A0ABV9KTF8</accession>
<reference evidence="2" key="1">
    <citation type="journal article" date="2019" name="Int. J. Syst. Evol. Microbiol.">
        <title>The Global Catalogue of Microorganisms (GCM) 10K type strain sequencing project: providing services to taxonomists for standard genome sequencing and annotation.</title>
        <authorList>
            <consortium name="The Broad Institute Genomics Platform"/>
            <consortium name="The Broad Institute Genome Sequencing Center for Infectious Disease"/>
            <person name="Wu L."/>
            <person name="Ma J."/>
        </authorList>
    </citation>
    <scope>NUCLEOTIDE SEQUENCE [LARGE SCALE GENOMIC DNA]</scope>
    <source>
        <strain evidence="2">CCUG 66188</strain>
    </source>
</reference>
<dbReference type="Proteomes" id="UP001596023">
    <property type="component" value="Unassembled WGS sequence"/>
</dbReference>
<evidence type="ECO:0000313" key="2">
    <source>
        <dbReference type="Proteomes" id="UP001596023"/>
    </source>
</evidence>
<protein>
    <recommendedName>
        <fullName evidence="3">DUF4988 domain-containing protein</fullName>
    </recommendedName>
</protein>
<keyword evidence="2" id="KW-1185">Reference proteome</keyword>
<name>A0ABV9KTF8_9BACT</name>
<organism evidence="1 2">
    <name type="scientific">Dysgonomonas termitidis</name>
    <dbReference type="NCBI Taxonomy" id="1516126"/>
    <lineage>
        <taxon>Bacteria</taxon>
        <taxon>Pseudomonadati</taxon>
        <taxon>Bacteroidota</taxon>
        <taxon>Bacteroidia</taxon>
        <taxon>Bacteroidales</taxon>
        <taxon>Dysgonomonadaceae</taxon>
        <taxon>Dysgonomonas</taxon>
    </lineage>
</organism>